<dbReference type="PANTHER" id="PTHR23419">
    <property type="entry name" value="DIVALENT CATION TOLERANCE CUTA-RELATED"/>
    <property type="match status" value="1"/>
</dbReference>
<name>M0HNT1_HALEO</name>
<dbReference type="Pfam" id="PF03091">
    <property type="entry name" value="CutA1"/>
    <property type="match status" value="1"/>
</dbReference>
<keyword evidence="4" id="KW-1185">Reference proteome</keyword>
<dbReference type="RefSeq" id="WP_008324269.1">
    <property type="nucleotide sequence ID" value="NZ_AOLK01000015.1"/>
</dbReference>
<dbReference type="OrthoDB" id="8015at2157"/>
<comment type="caution">
    <text evidence="3">The sequence shown here is derived from an EMBL/GenBank/DDBJ whole genome shotgun (WGS) entry which is preliminary data.</text>
</comment>
<gene>
    <name evidence="3" type="ORF">C453_10073</name>
</gene>
<dbReference type="InterPro" id="IPR004323">
    <property type="entry name" value="Ion_tolerance_CutA"/>
</dbReference>
<dbReference type="PATRIC" id="fig|1230453.4.peg.1987"/>
<keyword evidence="2" id="KW-0963">Cytoplasm</keyword>
<evidence type="ECO:0000256" key="1">
    <source>
        <dbReference type="ARBA" id="ARBA00010169"/>
    </source>
</evidence>
<dbReference type="Proteomes" id="UP000011612">
    <property type="component" value="Unassembled WGS sequence"/>
</dbReference>
<dbReference type="EMBL" id="AOLK01000015">
    <property type="protein sequence ID" value="ELZ86156.1"/>
    <property type="molecule type" value="Genomic_DNA"/>
</dbReference>
<dbReference type="GO" id="GO:0005507">
    <property type="term" value="F:copper ion binding"/>
    <property type="evidence" value="ECO:0007669"/>
    <property type="project" value="TreeGrafter"/>
</dbReference>
<dbReference type="PANTHER" id="PTHR23419:SF8">
    <property type="entry name" value="FI09726P"/>
    <property type="match status" value="1"/>
</dbReference>
<protein>
    <recommendedName>
        <fullName evidence="5">Divalent cation tolerance protein</fullName>
    </recommendedName>
</protein>
<reference evidence="3 4" key="1">
    <citation type="journal article" date="2014" name="PLoS Genet.">
        <title>Phylogenetically driven sequencing of extremely halophilic archaea reveals strategies for static and dynamic osmo-response.</title>
        <authorList>
            <person name="Becker E.A."/>
            <person name="Seitzer P.M."/>
            <person name="Tritt A."/>
            <person name="Larsen D."/>
            <person name="Krusor M."/>
            <person name="Yao A.I."/>
            <person name="Wu D."/>
            <person name="Madern D."/>
            <person name="Eisen J.A."/>
            <person name="Darling A.E."/>
            <person name="Facciotti M.T."/>
        </authorList>
    </citation>
    <scope>NUCLEOTIDE SEQUENCE [LARGE SCALE GENOMIC DNA]</scope>
    <source>
        <strain evidence="3 4">ATCC BAA-1513</strain>
    </source>
</reference>
<comment type="similarity">
    <text evidence="1">Belongs to the CutA family.</text>
</comment>
<dbReference type="STRING" id="1230453.C453_10073"/>
<accession>M0HNT1</accession>
<evidence type="ECO:0000256" key="2">
    <source>
        <dbReference type="ARBA" id="ARBA00022490"/>
    </source>
</evidence>
<dbReference type="InterPro" id="IPR011322">
    <property type="entry name" value="N-reg_PII-like_a/b"/>
</dbReference>
<organism evidence="3 4">
    <name type="scientific">Haloferax elongans ATCC BAA-1513</name>
    <dbReference type="NCBI Taxonomy" id="1230453"/>
    <lineage>
        <taxon>Archaea</taxon>
        <taxon>Methanobacteriati</taxon>
        <taxon>Methanobacteriota</taxon>
        <taxon>Stenosarchaea group</taxon>
        <taxon>Halobacteria</taxon>
        <taxon>Halobacteriales</taxon>
        <taxon>Haloferacaceae</taxon>
        <taxon>Haloferax</taxon>
    </lineage>
</organism>
<evidence type="ECO:0008006" key="5">
    <source>
        <dbReference type="Google" id="ProtNLM"/>
    </source>
</evidence>
<proteinExistence type="inferred from homology"/>
<evidence type="ECO:0000313" key="3">
    <source>
        <dbReference type="EMBL" id="ELZ86156.1"/>
    </source>
</evidence>
<dbReference type="InterPro" id="IPR015867">
    <property type="entry name" value="N-reg_PII/ATP_PRibTrfase_C"/>
</dbReference>
<sequence length="104" mass="11886">MPTAYVTAPPDAADELARTLVEERLAACVNRVPCQSVYRWDGEVHDDDEVILLAKTTDDRYDEFVSRVVELHPYDVPCIERFDESHVLDEYATWVATEVSDPEN</sequence>
<dbReference type="SUPFAM" id="SSF54913">
    <property type="entry name" value="GlnB-like"/>
    <property type="match status" value="1"/>
</dbReference>
<dbReference type="AlphaFoldDB" id="M0HNT1"/>
<dbReference type="Gene3D" id="3.30.70.120">
    <property type="match status" value="1"/>
</dbReference>
<dbReference type="GO" id="GO:0010038">
    <property type="term" value="P:response to metal ion"/>
    <property type="evidence" value="ECO:0007669"/>
    <property type="project" value="InterPro"/>
</dbReference>
<evidence type="ECO:0000313" key="4">
    <source>
        <dbReference type="Proteomes" id="UP000011612"/>
    </source>
</evidence>